<dbReference type="SUPFAM" id="SSF51182">
    <property type="entry name" value="RmlC-like cupins"/>
    <property type="match status" value="1"/>
</dbReference>
<dbReference type="AlphaFoldDB" id="A0A512NLB6"/>
<dbReference type="Pfam" id="PF07883">
    <property type="entry name" value="Cupin_2"/>
    <property type="match status" value="1"/>
</dbReference>
<dbReference type="InterPro" id="IPR013096">
    <property type="entry name" value="Cupin_2"/>
</dbReference>
<feature type="domain" description="Cupin type-2" evidence="1">
    <location>
        <begin position="85"/>
        <end position="154"/>
    </location>
</feature>
<dbReference type="EMBL" id="BKAJ01000138">
    <property type="protein sequence ID" value="GEP59735.1"/>
    <property type="molecule type" value="Genomic_DNA"/>
</dbReference>
<reference evidence="2 3" key="1">
    <citation type="submission" date="2019-07" db="EMBL/GenBank/DDBJ databases">
        <title>Whole genome shotgun sequence of Reyranella soli NBRC 108950.</title>
        <authorList>
            <person name="Hosoyama A."/>
            <person name="Uohara A."/>
            <person name="Ohji S."/>
            <person name="Ichikawa N."/>
        </authorList>
    </citation>
    <scope>NUCLEOTIDE SEQUENCE [LARGE SCALE GENOMIC DNA]</scope>
    <source>
        <strain evidence="2 3">NBRC 108950</strain>
    </source>
</reference>
<protein>
    <recommendedName>
        <fullName evidence="1">Cupin type-2 domain-containing protein</fullName>
    </recommendedName>
</protein>
<sequence>MYSVALSMTTSMTGRGWFQLSLVALVGICAVAAAETLDFNRDAVVEFPLPLCTAEGASGSSLDKVEIVRSYALPDIPGKRVTVVRVTYGPGGFTPPHRHGGTVTAYITKGQIKSQLKGGPLETYDVGQSFFEPPGAIHLVSANASNTEWAELIAIVVADDGAQLTTLIDP</sequence>
<evidence type="ECO:0000313" key="3">
    <source>
        <dbReference type="Proteomes" id="UP000321058"/>
    </source>
</evidence>
<accession>A0A512NLB6</accession>
<organism evidence="2 3">
    <name type="scientific">Reyranella soli</name>
    <dbReference type="NCBI Taxonomy" id="1230389"/>
    <lineage>
        <taxon>Bacteria</taxon>
        <taxon>Pseudomonadati</taxon>
        <taxon>Pseudomonadota</taxon>
        <taxon>Alphaproteobacteria</taxon>
        <taxon>Hyphomicrobiales</taxon>
        <taxon>Reyranellaceae</taxon>
        <taxon>Reyranella</taxon>
    </lineage>
</organism>
<gene>
    <name evidence="2" type="ORF">RSO01_69010</name>
</gene>
<name>A0A512NLB6_9HYPH</name>
<evidence type="ECO:0000313" key="2">
    <source>
        <dbReference type="EMBL" id="GEP59735.1"/>
    </source>
</evidence>
<dbReference type="Gene3D" id="2.60.120.10">
    <property type="entry name" value="Jelly Rolls"/>
    <property type="match status" value="1"/>
</dbReference>
<dbReference type="InterPro" id="IPR014710">
    <property type="entry name" value="RmlC-like_jellyroll"/>
</dbReference>
<dbReference type="CDD" id="cd02234">
    <property type="entry name" value="cupin_BLR7677-like"/>
    <property type="match status" value="1"/>
</dbReference>
<evidence type="ECO:0000259" key="1">
    <source>
        <dbReference type="Pfam" id="PF07883"/>
    </source>
</evidence>
<comment type="caution">
    <text evidence="2">The sequence shown here is derived from an EMBL/GenBank/DDBJ whole genome shotgun (WGS) entry which is preliminary data.</text>
</comment>
<keyword evidence="3" id="KW-1185">Reference proteome</keyword>
<dbReference type="PANTHER" id="PTHR38599">
    <property type="entry name" value="CUPIN DOMAIN PROTEIN (AFU_ORTHOLOGUE AFUA_3G13620)"/>
    <property type="match status" value="1"/>
</dbReference>
<proteinExistence type="predicted"/>
<dbReference type="InterPro" id="IPR011051">
    <property type="entry name" value="RmlC_Cupin_sf"/>
</dbReference>
<dbReference type="Proteomes" id="UP000321058">
    <property type="component" value="Unassembled WGS sequence"/>
</dbReference>
<dbReference type="PANTHER" id="PTHR38599:SF1">
    <property type="entry name" value="CUPIN DOMAIN PROTEIN (AFU_ORTHOLOGUE AFUA_3G13620)"/>
    <property type="match status" value="1"/>
</dbReference>